<dbReference type="SUPFAM" id="SSF81901">
    <property type="entry name" value="HCP-like"/>
    <property type="match status" value="1"/>
</dbReference>
<accession>A0A9D1PVG3</accession>
<evidence type="ECO:0000313" key="3">
    <source>
        <dbReference type="Proteomes" id="UP000886752"/>
    </source>
</evidence>
<sequence>MARKTTRAGRTGRASSRRKASAATAAAAPVLEASRLFMSQYPLAQLCGAWVQQLEKQLAGAGSGDAAAVATELALEREVLALVKGDSAPDDALLQEVRPGDRARREGDSHRPLKQPEAQEQLEALARQGSVLANYVRGCMLLQAVLPGAPENNPEDDEEARKDALQQVRAALTLAAERGFAPACSELSFVLDELGDRAAAELWFARALEAGDPPALLDDGRILLAPRPLPAKDMQARLDRLYDLALGHCWEALDLLCQVCKMRRENEIVRSFEQKTLRLVQDLARQGFVPAMLALGHYYDTILLAPDVVHRDRRVHHWYDMAAAQGSIQGLILSIRSGFFGPIYMGSAQKAAARVRAVQAPDEAAAAQLKGVLGRLLRPINLPDSCSGAARERAARESEELLLEAALAGNQHDLCRALRAEIVWDNEEEDKGYPGHTLLDDARLDQDPQVLFTRGQTLFNYQDSEEEFACARRDVLAAAAQGVPEAAGWLTDAALRGLYGLRQNIAFGLRHLQEGLANGLPRAMALEALRLLGWIRGIPAEEQADRAWIRELLGMAASADDCLGFVALVLLEALEPASPQRQRAIAADLHKAILWAQTRADASALYLVGCVASLHLDDPGLNAVCRHYGALLSRKSGEPWCRSEYTAHLACTTFHAASLLGELSALKLTRLVHPDSGNLARLREQGTASLEDFM</sequence>
<comment type="caution">
    <text evidence="2">The sequence shown here is derived from an EMBL/GenBank/DDBJ whole genome shotgun (WGS) entry which is preliminary data.</text>
</comment>
<dbReference type="InterPro" id="IPR011990">
    <property type="entry name" value="TPR-like_helical_dom_sf"/>
</dbReference>
<dbReference type="Gene3D" id="1.25.40.10">
    <property type="entry name" value="Tetratricopeptide repeat domain"/>
    <property type="match status" value="1"/>
</dbReference>
<reference evidence="2" key="2">
    <citation type="submission" date="2021-04" db="EMBL/GenBank/DDBJ databases">
        <authorList>
            <person name="Gilroy R."/>
        </authorList>
    </citation>
    <scope>NUCLEOTIDE SEQUENCE</scope>
    <source>
        <strain evidence="2">ChiHecec2B26-446</strain>
    </source>
</reference>
<protein>
    <recommendedName>
        <fullName evidence="4">Sel1 repeat family protein</fullName>
    </recommendedName>
</protein>
<proteinExistence type="predicted"/>
<dbReference type="EMBL" id="DXHV01000005">
    <property type="protein sequence ID" value="HIV99624.1"/>
    <property type="molecule type" value="Genomic_DNA"/>
</dbReference>
<feature type="region of interest" description="Disordered" evidence="1">
    <location>
        <begin position="1"/>
        <end position="25"/>
    </location>
</feature>
<organism evidence="2 3">
    <name type="scientific">Candidatus Desulfovibrio intestinipullorum</name>
    <dbReference type="NCBI Taxonomy" id="2838536"/>
    <lineage>
        <taxon>Bacteria</taxon>
        <taxon>Pseudomonadati</taxon>
        <taxon>Thermodesulfobacteriota</taxon>
        <taxon>Desulfovibrionia</taxon>
        <taxon>Desulfovibrionales</taxon>
        <taxon>Desulfovibrionaceae</taxon>
        <taxon>Desulfovibrio</taxon>
    </lineage>
</organism>
<evidence type="ECO:0008006" key="4">
    <source>
        <dbReference type="Google" id="ProtNLM"/>
    </source>
</evidence>
<dbReference type="Proteomes" id="UP000886752">
    <property type="component" value="Unassembled WGS sequence"/>
</dbReference>
<feature type="region of interest" description="Disordered" evidence="1">
    <location>
        <begin position="91"/>
        <end position="116"/>
    </location>
</feature>
<feature type="compositionally biased region" description="Basic and acidic residues" evidence="1">
    <location>
        <begin position="98"/>
        <end position="111"/>
    </location>
</feature>
<dbReference type="AlphaFoldDB" id="A0A9D1PVG3"/>
<evidence type="ECO:0000256" key="1">
    <source>
        <dbReference type="SAM" id="MobiDB-lite"/>
    </source>
</evidence>
<gene>
    <name evidence="2" type="ORF">H9894_00275</name>
</gene>
<name>A0A9D1PVG3_9BACT</name>
<evidence type="ECO:0000313" key="2">
    <source>
        <dbReference type="EMBL" id="HIV99624.1"/>
    </source>
</evidence>
<reference evidence="2" key="1">
    <citation type="journal article" date="2021" name="PeerJ">
        <title>Extensive microbial diversity within the chicken gut microbiome revealed by metagenomics and culture.</title>
        <authorList>
            <person name="Gilroy R."/>
            <person name="Ravi A."/>
            <person name="Getino M."/>
            <person name="Pursley I."/>
            <person name="Horton D.L."/>
            <person name="Alikhan N.F."/>
            <person name="Baker D."/>
            <person name="Gharbi K."/>
            <person name="Hall N."/>
            <person name="Watson M."/>
            <person name="Adriaenssens E.M."/>
            <person name="Foster-Nyarko E."/>
            <person name="Jarju S."/>
            <person name="Secka A."/>
            <person name="Antonio M."/>
            <person name="Oren A."/>
            <person name="Chaudhuri R.R."/>
            <person name="La Ragione R."/>
            <person name="Hildebrand F."/>
            <person name="Pallen M.J."/>
        </authorList>
    </citation>
    <scope>NUCLEOTIDE SEQUENCE</scope>
    <source>
        <strain evidence="2">ChiHecec2B26-446</strain>
    </source>
</reference>